<dbReference type="InterPro" id="IPR015965">
    <property type="entry name" value="tRNA_lig_PDEase"/>
</dbReference>
<comment type="catalytic activity">
    <reaction evidence="1">
        <text>ATP + (ribonucleotide)n-3'-hydroxyl + 5'-phospho-(ribonucleotide)m = (ribonucleotide)n+m + AMP + diphosphate.</text>
        <dbReference type="EC" id="6.5.1.3"/>
    </reaction>
</comment>
<dbReference type="AlphaFoldDB" id="A0AAD5X392"/>
<dbReference type="Pfam" id="PF09511">
    <property type="entry name" value="RNA_lig_T4_1"/>
    <property type="match status" value="1"/>
</dbReference>
<dbReference type="InterPro" id="IPR015966">
    <property type="entry name" value="tRNA_lig_kin_fungi"/>
</dbReference>
<dbReference type="EC" id="6.5.1.3" evidence="1"/>
<dbReference type="GO" id="GO:0006388">
    <property type="term" value="P:tRNA splicing, via endonucleolytic cleavage and ligation"/>
    <property type="evidence" value="ECO:0007669"/>
    <property type="project" value="UniProtKB-UniRule"/>
</dbReference>
<dbReference type="PIRSF" id="PIRSF019634">
    <property type="entry name" value="tRNA_lig_yeast"/>
    <property type="match status" value="1"/>
</dbReference>
<dbReference type="EMBL" id="JADGJD010000151">
    <property type="protein sequence ID" value="KAJ3054215.1"/>
    <property type="molecule type" value="Genomic_DNA"/>
</dbReference>
<keyword evidence="1" id="KW-0819">tRNA processing</keyword>
<feature type="domain" description="tRNA ligase phosphodiesterase" evidence="4">
    <location>
        <begin position="671"/>
        <end position="849"/>
    </location>
</feature>
<dbReference type="GO" id="GO:0003972">
    <property type="term" value="F:RNA ligase (ATP) activity"/>
    <property type="evidence" value="ECO:0007669"/>
    <property type="project" value="UniProtKB-UniRule"/>
</dbReference>
<gene>
    <name evidence="7" type="ORF">HK097_002384</name>
</gene>
<name>A0AAD5X392_9FUNG</name>
<dbReference type="GO" id="GO:0005524">
    <property type="term" value="F:ATP binding"/>
    <property type="evidence" value="ECO:0007669"/>
    <property type="project" value="UniProtKB-UniRule"/>
</dbReference>
<evidence type="ECO:0000256" key="1">
    <source>
        <dbReference type="PIRNR" id="PIRNR019634"/>
    </source>
</evidence>
<evidence type="ECO:0000313" key="7">
    <source>
        <dbReference type="EMBL" id="KAJ3054215.1"/>
    </source>
</evidence>
<protein>
    <recommendedName>
        <fullName evidence="1">tRNA ligase</fullName>
        <ecNumber evidence="1">6.5.1.3</ecNumber>
    </recommendedName>
</protein>
<dbReference type="SUPFAM" id="SSF52540">
    <property type="entry name" value="P-loop containing nucleoside triphosphate hydrolases"/>
    <property type="match status" value="1"/>
</dbReference>
<evidence type="ECO:0000259" key="6">
    <source>
        <dbReference type="Pfam" id="PF09511"/>
    </source>
</evidence>
<dbReference type="GO" id="GO:0008081">
    <property type="term" value="F:phosphoric diester hydrolase activity"/>
    <property type="evidence" value="ECO:0007669"/>
    <property type="project" value="InterPro"/>
</dbReference>
<feature type="domain" description="tRNA ligase kinase" evidence="5">
    <location>
        <begin position="471"/>
        <end position="627"/>
    </location>
</feature>
<dbReference type="InterPro" id="IPR019039">
    <property type="entry name" value="T4-Rnl1-like_N"/>
</dbReference>
<comment type="caution">
    <text evidence="7">The sequence shown here is derived from an EMBL/GenBank/DDBJ whole genome shotgun (WGS) entry which is preliminary data.</text>
</comment>
<feature type="active site" description="N6-AMP-lysine intermediate" evidence="2">
    <location>
        <position position="153"/>
    </location>
</feature>
<proteinExistence type="inferred from homology"/>
<feature type="domain" description="T4 RNA ligase 1-like N-terminal" evidence="6">
    <location>
        <begin position="102"/>
        <end position="334"/>
    </location>
</feature>
<dbReference type="PANTHER" id="PTHR32004:SF1">
    <property type="entry name" value="TRNA LIGASE"/>
    <property type="match status" value="1"/>
</dbReference>
<dbReference type="GO" id="GO:0005634">
    <property type="term" value="C:nucleus"/>
    <property type="evidence" value="ECO:0007669"/>
    <property type="project" value="TreeGrafter"/>
</dbReference>
<keyword evidence="8" id="KW-1185">Reference proteome</keyword>
<accession>A0AAD5X392</accession>
<evidence type="ECO:0000256" key="2">
    <source>
        <dbReference type="PIRSR" id="PIRSR019634-50"/>
    </source>
</evidence>
<dbReference type="Proteomes" id="UP001212841">
    <property type="component" value="Unassembled WGS sequence"/>
</dbReference>
<dbReference type="InterPro" id="IPR027417">
    <property type="entry name" value="P-loop_NTPase"/>
</dbReference>
<evidence type="ECO:0000313" key="8">
    <source>
        <dbReference type="Proteomes" id="UP001212841"/>
    </source>
</evidence>
<keyword evidence="1" id="KW-0436">Ligase</keyword>
<dbReference type="InterPro" id="IPR012387">
    <property type="entry name" value="Trl1_fun"/>
</dbReference>
<dbReference type="Gene3D" id="3.40.50.300">
    <property type="entry name" value="P-loop containing nucleotide triphosphate hydrolases"/>
    <property type="match status" value="1"/>
</dbReference>
<evidence type="ECO:0000259" key="5">
    <source>
        <dbReference type="Pfam" id="PF08303"/>
    </source>
</evidence>
<sequence length="854" mass="97352">MSKRKVSGSAPRSPYGSKDAIADQRNGNTPQIASPAFTPGDHTSMVAAFDSLTRRDGRSRPIVRKTLYNWKPDGAGREVPIYSYNCLEWMYRKQPSPFPTMARGLFVTQVEGTEKWHIVVRGYDKFFNVGEVTETSWPYLKEHSTGPYEVTLKENGCIIFVSALNDNLIVTSKHALGPARDTSTGKPSHAQKGEEWLRRHLKAVDKTPLELARYLQENNITAVFELVDDDFEEHILEYPPETRGLWLHGINENVPEFRTWASERIAPFSQQFGMFKVEALKMDTIDEVIAFTDNVRQTGSYGGRAVEGFVVRCQDRNRPSDVHFFKVKYDEPYLMFREWREVTNRILSPKGMGNFRPRFELTRKYVEWVRRKLQTHPELFADFRQQKGIIRARNMFLEETKIPGIGQHIVEEARRTTQDYRLGMATIKGEGEEEEQKLRDDLKAERQAATHNIGRPSPAAAQGSGGANKLLILPIACIGAGKTTLARILKNLYPNVEHIQSDNILAKRRGAFEREVMSAFENYDVVIADKNNHMSMHRDEITKDFKWRYPEGRIIALDWEIEKMNRNECVRIAADRVLQRGENHQSLTPGRTKDFENVIWSFVIRRDPLNLRSPTDKLIDEVVPLKMVDPQRAHLPAVCAAVGWPEPTPEEFDIAYEAALAHKETVVKIVADNSARKKVLYYGVKVPTEFDIVAFLEGQFARCPDKKGFWDQLVRDGRIEMHRAKGWHVTLSMNRPDLKEVVKNFEDLLKAGTEQNGDRSSEEERKVPVKLNLDEIVWDDRAMAIAIKSMDPSLPCANKIPHITVATASDEIKPFISNNILAASRNHCLGNGEVCNLKLAEGTVIVGYLKGFAY</sequence>
<evidence type="ECO:0000259" key="4">
    <source>
        <dbReference type="Pfam" id="PF08302"/>
    </source>
</evidence>
<feature type="region of interest" description="Disordered" evidence="3">
    <location>
        <begin position="1"/>
        <end position="41"/>
    </location>
</feature>
<dbReference type="Pfam" id="PF08303">
    <property type="entry name" value="tRNA_lig_kinase"/>
    <property type="match status" value="1"/>
</dbReference>
<dbReference type="Pfam" id="PF08302">
    <property type="entry name" value="tRNA_lig_CPD"/>
    <property type="match status" value="1"/>
</dbReference>
<evidence type="ECO:0000256" key="3">
    <source>
        <dbReference type="SAM" id="MobiDB-lite"/>
    </source>
</evidence>
<dbReference type="PANTHER" id="PTHR32004">
    <property type="entry name" value="TRNA LIGASE"/>
    <property type="match status" value="1"/>
</dbReference>
<dbReference type="GO" id="GO:0051730">
    <property type="term" value="F:GTP-dependent polyribonucleotide 5'-hydroxyl-kinase activity"/>
    <property type="evidence" value="ECO:0007669"/>
    <property type="project" value="InterPro"/>
</dbReference>
<organism evidence="7 8">
    <name type="scientific">Rhizophlyctis rosea</name>
    <dbReference type="NCBI Taxonomy" id="64517"/>
    <lineage>
        <taxon>Eukaryota</taxon>
        <taxon>Fungi</taxon>
        <taxon>Fungi incertae sedis</taxon>
        <taxon>Chytridiomycota</taxon>
        <taxon>Chytridiomycota incertae sedis</taxon>
        <taxon>Chytridiomycetes</taxon>
        <taxon>Rhizophlyctidales</taxon>
        <taxon>Rhizophlyctidaceae</taxon>
        <taxon>Rhizophlyctis</taxon>
    </lineage>
</organism>
<reference evidence="7" key="1">
    <citation type="submission" date="2020-05" db="EMBL/GenBank/DDBJ databases">
        <title>Phylogenomic resolution of chytrid fungi.</title>
        <authorList>
            <person name="Stajich J.E."/>
            <person name="Amses K."/>
            <person name="Simmons R."/>
            <person name="Seto K."/>
            <person name="Myers J."/>
            <person name="Bonds A."/>
            <person name="Quandt C.A."/>
            <person name="Barry K."/>
            <person name="Liu P."/>
            <person name="Grigoriev I."/>
            <person name="Longcore J.E."/>
            <person name="James T.Y."/>
        </authorList>
    </citation>
    <scope>NUCLEOTIDE SEQUENCE</scope>
    <source>
        <strain evidence="7">JEL0318</strain>
    </source>
</reference>
<comment type="similarity">
    <text evidence="1">Belongs to the TRL1 family.</text>
</comment>